<dbReference type="Proteomes" id="UP001457197">
    <property type="component" value="Unassembled WGS sequence"/>
</dbReference>
<sequence>MAGVQLYDYQLEAVQKMRLGCILCGGVGSGKSRTGLAFYYQMFDGKLNTEEYVPMVEPEDLYIITTARKRDTGEWDEELAPFFMSTDESLDLYNHKVVIDSWNNIGKYIGIKRAFFIFDEQRVVGNGSWVKDFLRITRENDWILLSATPGDCWTDYIPVFIANGFYRNRTQFNNEHVVYSRFSKYPKIDRYLNTSRLIRLRERILVDMDFERKTIPHHENIYVEFDQRKYKDICMSRWNPWEGRPIETASEFCSSLRRVVNADESRQQEVLDICMTHPRVIIFYNFDYELDILLHLPYDNGVEVAQWNGHKHQPIPDTDKWVYLVQYNAGAEGWNCIKTDTIIFYSQNYSYKVMEQASGRIDRLNTPFKDLWFYHLKSRSGIDVAISRALMQKKQFNERKFYGA</sequence>
<dbReference type="Gene3D" id="3.40.50.300">
    <property type="entry name" value="P-loop containing nucleotide triphosphate hydrolases"/>
    <property type="match status" value="2"/>
</dbReference>
<proteinExistence type="predicted"/>
<protein>
    <recommendedName>
        <fullName evidence="3">Helicase ATP-binding domain-containing protein</fullName>
    </recommendedName>
</protein>
<dbReference type="RefSeq" id="WP_349151825.1">
    <property type="nucleotide sequence ID" value="NZ_JBBMEO010000003.1"/>
</dbReference>
<organism evidence="1 2">
    <name type="scientific">Faecalibacterium tardum</name>
    <dbReference type="NCBI Taxonomy" id="3133156"/>
    <lineage>
        <taxon>Bacteria</taxon>
        <taxon>Bacillati</taxon>
        <taxon>Bacillota</taxon>
        <taxon>Clostridia</taxon>
        <taxon>Eubacteriales</taxon>
        <taxon>Oscillospiraceae</taxon>
        <taxon>Faecalibacterium</taxon>
    </lineage>
</organism>
<gene>
    <name evidence="1" type="ORF">WMO44_04030</name>
</gene>
<dbReference type="SUPFAM" id="SSF52540">
    <property type="entry name" value="P-loop containing nucleoside triphosphate hydrolases"/>
    <property type="match status" value="2"/>
</dbReference>
<evidence type="ECO:0000313" key="1">
    <source>
        <dbReference type="EMBL" id="MEQ2361319.1"/>
    </source>
</evidence>
<evidence type="ECO:0008006" key="3">
    <source>
        <dbReference type="Google" id="ProtNLM"/>
    </source>
</evidence>
<keyword evidence="2" id="KW-1185">Reference proteome</keyword>
<comment type="caution">
    <text evidence="1">The sequence shown here is derived from an EMBL/GenBank/DDBJ whole genome shotgun (WGS) entry which is preliminary data.</text>
</comment>
<reference evidence="1 2" key="1">
    <citation type="submission" date="2024-03" db="EMBL/GenBank/DDBJ databases">
        <title>Human intestinal bacterial collection.</title>
        <authorList>
            <person name="Pauvert C."/>
            <person name="Hitch T.C.A."/>
            <person name="Clavel T."/>
        </authorList>
    </citation>
    <scope>NUCLEOTIDE SEQUENCE [LARGE SCALE GENOMIC DNA]</scope>
    <source>
        <strain evidence="1 2">CLA-AA-H175</strain>
    </source>
</reference>
<accession>A0ABV1AWQ4</accession>
<dbReference type="InterPro" id="IPR027417">
    <property type="entry name" value="P-loop_NTPase"/>
</dbReference>
<name>A0ABV1AWQ4_9FIRM</name>
<dbReference type="EMBL" id="JBBMEO010000003">
    <property type="protein sequence ID" value="MEQ2361319.1"/>
    <property type="molecule type" value="Genomic_DNA"/>
</dbReference>
<evidence type="ECO:0000313" key="2">
    <source>
        <dbReference type="Proteomes" id="UP001457197"/>
    </source>
</evidence>